<evidence type="ECO:0000313" key="7">
    <source>
        <dbReference type="EMBL" id="SHH27784.1"/>
    </source>
</evidence>
<accession>A0A1M5RNC7</accession>
<comment type="subcellular location">
    <subcellularLocation>
        <location evidence="1">Cell membrane</location>
        <topology evidence="1">Multi-pass membrane protein</topology>
    </subcellularLocation>
</comment>
<organism evidence="7 8">
    <name type="scientific">Desulfosporosinus lacus DSM 15449</name>
    <dbReference type="NCBI Taxonomy" id="1121420"/>
    <lineage>
        <taxon>Bacteria</taxon>
        <taxon>Bacillati</taxon>
        <taxon>Bacillota</taxon>
        <taxon>Clostridia</taxon>
        <taxon>Eubacteriales</taxon>
        <taxon>Desulfitobacteriaceae</taxon>
        <taxon>Desulfosporosinus</taxon>
    </lineage>
</organism>
<feature type="transmembrane region" description="Helical" evidence="6">
    <location>
        <begin position="144"/>
        <end position="163"/>
    </location>
</feature>
<dbReference type="AlphaFoldDB" id="A0A1M5RNC7"/>
<keyword evidence="2" id="KW-1003">Cell membrane</keyword>
<evidence type="ECO:0000256" key="3">
    <source>
        <dbReference type="ARBA" id="ARBA00022692"/>
    </source>
</evidence>
<keyword evidence="3 6" id="KW-0812">Transmembrane</keyword>
<dbReference type="Pfam" id="PF02653">
    <property type="entry name" value="BPD_transp_2"/>
    <property type="match status" value="1"/>
</dbReference>
<dbReference type="CDD" id="cd06580">
    <property type="entry name" value="TM_PBP1_transp_TpRbsC_like"/>
    <property type="match status" value="1"/>
</dbReference>
<dbReference type="PANTHER" id="PTHR43370:SF1">
    <property type="entry name" value="GUANOSINE ABC TRANSPORTER PERMEASE PROTEIN NUPQ"/>
    <property type="match status" value="1"/>
</dbReference>
<feature type="transmembrane region" description="Helical" evidence="6">
    <location>
        <begin position="191"/>
        <end position="215"/>
    </location>
</feature>
<keyword evidence="4 6" id="KW-1133">Transmembrane helix</keyword>
<protein>
    <submittedName>
        <fullName evidence="7">Simple sugar transport system permease protein</fullName>
    </submittedName>
</protein>
<keyword evidence="7" id="KW-0813">Transport</keyword>
<name>A0A1M5RNC7_9FIRM</name>
<evidence type="ECO:0000256" key="2">
    <source>
        <dbReference type="ARBA" id="ARBA00022475"/>
    </source>
</evidence>
<keyword evidence="5 6" id="KW-0472">Membrane</keyword>
<keyword evidence="8" id="KW-1185">Reference proteome</keyword>
<dbReference type="GO" id="GO:0022857">
    <property type="term" value="F:transmembrane transporter activity"/>
    <property type="evidence" value="ECO:0007669"/>
    <property type="project" value="InterPro"/>
</dbReference>
<dbReference type="GO" id="GO:0005886">
    <property type="term" value="C:plasma membrane"/>
    <property type="evidence" value="ECO:0007669"/>
    <property type="project" value="UniProtKB-SubCell"/>
</dbReference>
<feature type="transmembrane region" description="Helical" evidence="6">
    <location>
        <begin position="268"/>
        <end position="287"/>
    </location>
</feature>
<evidence type="ECO:0000256" key="5">
    <source>
        <dbReference type="ARBA" id="ARBA00023136"/>
    </source>
</evidence>
<dbReference type="STRING" id="1121420.SAMN02746098_00612"/>
<evidence type="ECO:0000313" key="8">
    <source>
        <dbReference type="Proteomes" id="UP000183954"/>
    </source>
</evidence>
<dbReference type="RefSeq" id="WP_073027760.1">
    <property type="nucleotide sequence ID" value="NZ_FQXJ01000003.1"/>
</dbReference>
<feature type="transmembrane region" description="Helical" evidence="6">
    <location>
        <begin position="35"/>
        <end position="57"/>
    </location>
</feature>
<feature type="transmembrane region" description="Helical" evidence="6">
    <location>
        <begin position="63"/>
        <end position="84"/>
    </location>
</feature>
<dbReference type="EMBL" id="FQXJ01000003">
    <property type="protein sequence ID" value="SHH27784.1"/>
    <property type="molecule type" value="Genomic_DNA"/>
</dbReference>
<sequence length="305" mass="32287">MISFLTISIIQATVAIATPLYIGALGGLFNERVGVVNVGLDGIMLSGAFAAAITSYYTQSAWMGVLAALTVGAVLGLLHAAICIEFKADHVVSGVAINILASSLTVFLLQLLFNNKGQSPSAPKIGQISNLDSIPILGPILNNMSYLTIIGLVLILLSHFFLYRTKMGLRLRSVGENPYAAQSLGIPVRRYMYLSVIVGCALVGLAGAFLSIGMLNVFTKNMTAGRGYIALAAMICGRWTPLGSLGASIFFGYVLAWQMNAQGLAIPAQILEIIPYLTTIIVLAFVAKRARGPAHVGKIFAPSEH</sequence>
<evidence type="ECO:0000256" key="4">
    <source>
        <dbReference type="ARBA" id="ARBA00022989"/>
    </source>
</evidence>
<gene>
    <name evidence="7" type="ORF">SAMN02746098_00612</name>
</gene>
<evidence type="ECO:0000256" key="1">
    <source>
        <dbReference type="ARBA" id="ARBA00004651"/>
    </source>
</evidence>
<feature type="transmembrane region" description="Helical" evidence="6">
    <location>
        <begin position="227"/>
        <end position="256"/>
    </location>
</feature>
<feature type="transmembrane region" description="Helical" evidence="6">
    <location>
        <begin position="6"/>
        <end position="28"/>
    </location>
</feature>
<dbReference type="OrthoDB" id="9792579at2"/>
<proteinExistence type="predicted"/>
<dbReference type="Proteomes" id="UP000183954">
    <property type="component" value="Unassembled WGS sequence"/>
</dbReference>
<reference evidence="8" key="1">
    <citation type="submission" date="2016-11" db="EMBL/GenBank/DDBJ databases">
        <authorList>
            <person name="Varghese N."/>
            <person name="Submissions S."/>
        </authorList>
    </citation>
    <scope>NUCLEOTIDE SEQUENCE [LARGE SCALE GENOMIC DNA]</scope>
    <source>
        <strain evidence="8">DSM 15449</strain>
    </source>
</reference>
<dbReference type="InterPro" id="IPR001851">
    <property type="entry name" value="ABC_transp_permease"/>
</dbReference>
<evidence type="ECO:0000256" key="6">
    <source>
        <dbReference type="SAM" id="Phobius"/>
    </source>
</evidence>
<feature type="transmembrane region" description="Helical" evidence="6">
    <location>
        <begin position="91"/>
        <end position="113"/>
    </location>
</feature>
<keyword evidence="7" id="KW-0762">Sugar transport</keyword>
<dbReference type="PANTHER" id="PTHR43370">
    <property type="entry name" value="SUGAR ABC TRANSPORTER INTEGRAL MEMBRANE PROTEIN-RELATED"/>
    <property type="match status" value="1"/>
</dbReference>